<evidence type="ECO:0000256" key="1">
    <source>
        <dbReference type="ARBA" id="ARBA00005445"/>
    </source>
</evidence>
<gene>
    <name evidence="5" type="ORF">FRACYDRAFT_246187</name>
</gene>
<dbReference type="InParanoid" id="A0A1E7F0J7"/>
<dbReference type="KEGG" id="fcy:FRACYDRAFT_246187"/>
<evidence type="ECO:0000256" key="3">
    <source>
        <dbReference type="SAM" id="MobiDB-lite"/>
    </source>
</evidence>
<keyword evidence="2" id="KW-0732">Signal</keyword>
<reference evidence="5 6" key="1">
    <citation type="submission" date="2016-09" db="EMBL/GenBank/DDBJ databases">
        <title>Extensive genetic diversity and differential bi-allelic expression allows diatom success in the polar Southern Ocean.</title>
        <authorList>
            <consortium name="DOE Joint Genome Institute"/>
            <person name="Mock T."/>
            <person name="Otillar R.P."/>
            <person name="Strauss J."/>
            <person name="Dupont C."/>
            <person name="Frickenhaus S."/>
            <person name="Maumus F."/>
            <person name="Mcmullan M."/>
            <person name="Sanges R."/>
            <person name="Schmutz J."/>
            <person name="Toseland A."/>
            <person name="Valas R."/>
            <person name="Veluchamy A."/>
            <person name="Ward B.J."/>
            <person name="Allen A."/>
            <person name="Barry K."/>
            <person name="Falciatore A."/>
            <person name="Ferrante M."/>
            <person name="Fortunato A.E."/>
            <person name="Gloeckner G."/>
            <person name="Gruber A."/>
            <person name="Hipkin R."/>
            <person name="Janech M."/>
            <person name="Kroth P."/>
            <person name="Leese F."/>
            <person name="Lindquist E."/>
            <person name="Lyon B.R."/>
            <person name="Martin J."/>
            <person name="Mayer C."/>
            <person name="Parker M."/>
            <person name="Quesneville H."/>
            <person name="Raymond J."/>
            <person name="Uhlig C."/>
            <person name="Valentin K.U."/>
            <person name="Worden A.Z."/>
            <person name="Armbrust E.V."/>
            <person name="Bowler C."/>
            <person name="Green B."/>
            <person name="Moulton V."/>
            <person name="Van Oosterhout C."/>
            <person name="Grigoriev I."/>
        </authorList>
    </citation>
    <scope>NUCLEOTIDE SEQUENCE [LARGE SCALE GENOMIC DNA]</scope>
    <source>
        <strain evidence="5 6">CCMP1102</strain>
    </source>
</reference>
<evidence type="ECO:0000313" key="5">
    <source>
        <dbReference type="EMBL" id="OEU11323.1"/>
    </source>
</evidence>
<keyword evidence="4" id="KW-0812">Transmembrane</keyword>
<organism evidence="5 6">
    <name type="scientific">Fragilariopsis cylindrus CCMP1102</name>
    <dbReference type="NCBI Taxonomy" id="635003"/>
    <lineage>
        <taxon>Eukaryota</taxon>
        <taxon>Sar</taxon>
        <taxon>Stramenopiles</taxon>
        <taxon>Ochrophyta</taxon>
        <taxon>Bacillariophyta</taxon>
        <taxon>Bacillariophyceae</taxon>
        <taxon>Bacillariophycidae</taxon>
        <taxon>Bacillariales</taxon>
        <taxon>Bacillariaceae</taxon>
        <taxon>Fragilariopsis</taxon>
    </lineage>
</organism>
<sequence>MASTTAKGLKPEMSEASIKWDQAEKGFLTDAERIAKNMDVEGKGHLSREESVMLGTQFQSLKEDNQSIKKQLYGLAALCVLLFIGTITGTVIAVKNSKDTVVDTQTGLMKVKNGSDGADVVTVKAQGSTFQTTGGSTVMNDGTTTNLVVAHCVSAEDVASMWLANERGSDARLIIDSDTDTDMSSIEPVTTGSASWNDDHIVMGGMIFVPNEECTNDDRRRNLSEGNGIDNNDTPSLFDSSSIHRELKHRVNFLSGRRLEDVLTTGTGAYSTYVLPNFSKPEAIDLRTAGDFVILTKAGITNVPSSKITGNIGVSPITGAAMTGFVFERDTDKEFSKEVQITGKAYASDYEGSTPLYLRTAILDMQTAYTAAAGRTTTSAAYKNLYGGNIGGKVLGPGVYTFGVNVNIEPSTEVIFQGTADDVFIIQTTGSLLQSGATKVILEGGAKAENIFWQVAGVVSIGAGAHMKGTILVATAVTFITGSSLEGHQIGVPVLNHHCKFVIFIIVNRSELH</sequence>
<accession>A0A1E7F0J7</accession>
<keyword evidence="4" id="KW-1133">Transmembrane helix</keyword>
<dbReference type="Pfam" id="PF11999">
    <property type="entry name" value="Ice_binding"/>
    <property type="match status" value="1"/>
</dbReference>
<evidence type="ECO:0000313" key="6">
    <source>
        <dbReference type="Proteomes" id="UP000095751"/>
    </source>
</evidence>
<dbReference type="Proteomes" id="UP000095751">
    <property type="component" value="Unassembled WGS sequence"/>
</dbReference>
<evidence type="ECO:0000256" key="2">
    <source>
        <dbReference type="ARBA" id="ARBA00022729"/>
    </source>
</evidence>
<name>A0A1E7F0J7_9STRA</name>
<proteinExistence type="inferred from homology"/>
<comment type="similarity">
    <text evidence="1">Belongs to the ice-binding protein family.</text>
</comment>
<keyword evidence="4" id="KW-0472">Membrane</keyword>
<feature type="transmembrane region" description="Helical" evidence="4">
    <location>
        <begin position="72"/>
        <end position="94"/>
    </location>
</feature>
<dbReference type="InterPro" id="IPR021884">
    <property type="entry name" value="Ice-bd_prot"/>
</dbReference>
<dbReference type="EMBL" id="KV784369">
    <property type="protein sequence ID" value="OEU11323.1"/>
    <property type="molecule type" value="Genomic_DNA"/>
</dbReference>
<keyword evidence="6" id="KW-1185">Reference proteome</keyword>
<protein>
    <submittedName>
        <fullName evidence="5">Uncharacterized protein</fullName>
    </submittedName>
</protein>
<evidence type="ECO:0000256" key="4">
    <source>
        <dbReference type="SAM" id="Phobius"/>
    </source>
</evidence>
<dbReference type="AlphaFoldDB" id="A0A1E7F0J7"/>
<feature type="region of interest" description="Disordered" evidence="3">
    <location>
        <begin position="218"/>
        <end position="237"/>
    </location>
</feature>
<dbReference type="OrthoDB" id="56829at2759"/>